<dbReference type="Proteomes" id="UP000239446">
    <property type="component" value="Unassembled WGS sequence"/>
</dbReference>
<feature type="signal peptide" evidence="1">
    <location>
        <begin position="1"/>
        <end position="27"/>
    </location>
</feature>
<evidence type="ECO:0000313" key="2">
    <source>
        <dbReference type="EMBL" id="PPK54491.1"/>
    </source>
</evidence>
<dbReference type="RefSeq" id="WP_177187098.1">
    <property type="nucleotide sequence ID" value="NZ_BMYN01000013.1"/>
</dbReference>
<protein>
    <submittedName>
        <fullName evidence="3">Uncharacterized protein</fullName>
    </submittedName>
</protein>
<dbReference type="STRING" id="930118.SAMN05216429_1178"/>
<organism evidence="3 4">
    <name type="scientific">Marinobacter persicus</name>
    <dbReference type="NCBI Taxonomy" id="930118"/>
    <lineage>
        <taxon>Bacteria</taxon>
        <taxon>Pseudomonadati</taxon>
        <taxon>Pseudomonadota</taxon>
        <taxon>Gammaproteobacteria</taxon>
        <taxon>Pseudomonadales</taxon>
        <taxon>Marinobacteraceae</taxon>
        <taxon>Marinobacter</taxon>
    </lineage>
</organism>
<accession>A0A1I3YD32</accession>
<evidence type="ECO:0000313" key="5">
    <source>
        <dbReference type="Proteomes" id="UP000239446"/>
    </source>
</evidence>
<reference evidence="2 5" key="2">
    <citation type="submission" date="2018-02" db="EMBL/GenBank/DDBJ databases">
        <title>Subsurface microbial communities from deep shales in Ohio and West Virginia, USA.</title>
        <authorList>
            <person name="Wrighton K."/>
        </authorList>
    </citation>
    <scope>NUCLEOTIDE SEQUENCE [LARGE SCALE GENOMIC DNA]</scope>
    <source>
        <strain evidence="2 5">UTICA-S1B9</strain>
    </source>
</reference>
<keyword evidence="4" id="KW-1185">Reference proteome</keyword>
<proteinExistence type="predicted"/>
<name>A0A1I3YD32_9GAMM</name>
<dbReference type="EMBL" id="FOSC01000017">
    <property type="protein sequence ID" value="SFK29680.1"/>
    <property type="molecule type" value="Genomic_DNA"/>
</dbReference>
<evidence type="ECO:0000256" key="1">
    <source>
        <dbReference type="SAM" id="SignalP"/>
    </source>
</evidence>
<gene>
    <name evidence="2" type="ORF">B0H24_101317</name>
    <name evidence="3" type="ORF">SAMN05216429_1178</name>
</gene>
<dbReference type="Proteomes" id="UP000199445">
    <property type="component" value="Unassembled WGS sequence"/>
</dbReference>
<dbReference type="EMBL" id="PTIU01000013">
    <property type="protein sequence ID" value="PPK54491.1"/>
    <property type="molecule type" value="Genomic_DNA"/>
</dbReference>
<keyword evidence="1" id="KW-0732">Signal</keyword>
<evidence type="ECO:0000313" key="4">
    <source>
        <dbReference type="Proteomes" id="UP000199445"/>
    </source>
</evidence>
<feature type="chain" id="PRO_5045018250" evidence="1">
    <location>
        <begin position="28"/>
        <end position="52"/>
    </location>
</feature>
<dbReference type="AlphaFoldDB" id="A0A1I3YD32"/>
<sequence>MQHAVYSLAGAGLVAAMAFLTLGAANAANENGISNETLSSPEAFQSISHLYG</sequence>
<reference evidence="3 4" key="1">
    <citation type="submission" date="2016-10" db="EMBL/GenBank/DDBJ databases">
        <authorList>
            <person name="de Groot N.N."/>
        </authorList>
    </citation>
    <scope>NUCLEOTIDE SEQUENCE [LARGE SCALE GENOMIC DNA]</scope>
    <source>
        <strain evidence="3 4">IBRC-M 10445</strain>
    </source>
</reference>
<evidence type="ECO:0000313" key="3">
    <source>
        <dbReference type="EMBL" id="SFK29680.1"/>
    </source>
</evidence>